<dbReference type="PANTHER" id="PTHR15208">
    <property type="entry name" value="RECEPTOR-BINDING CANCER ANTIGEN EXPRESSED ON SISO CELLS CANCER ASSOCIATED SURFACE ANTIGEN RCAS1 ESTROGEN RECEPTOR-BINDING FRAGMENT- ASSOCIATED GENE 9 PROTEIN"/>
    <property type="match status" value="1"/>
</dbReference>
<feature type="region of interest" description="Disordered" evidence="1">
    <location>
        <begin position="144"/>
        <end position="218"/>
    </location>
</feature>
<reference evidence="2 3" key="1">
    <citation type="submission" date="2024-03" db="EMBL/GenBank/DDBJ databases">
        <title>The genome assembly and annotation of the cricket Gryllus longicercus Weissman &amp; Gray.</title>
        <authorList>
            <person name="Szrajer S."/>
            <person name="Gray D."/>
            <person name="Ylla G."/>
        </authorList>
    </citation>
    <scope>NUCLEOTIDE SEQUENCE [LARGE SCALE GENOMIC DNA]</scope>
    <source>
        <strain evidence="2">DAG 2021-001</strain>
        <tissue evidence="2">Whole body minus gut</tissue>
    </source>
</reference>
<evidence type="ECO:0000256" key="1">
    <source>
        <dbReference type="SAM" id="MobiDB-lite"/>
    </source>
</evidence>
<dbReference type="PIRSF" id="PIRSF034247">
    <property type="entry name" value="RCAS1"/>
    <property type="match status" value="1"/>
</dbReference>
<evidence type="ECO:0000313" key="3">
    <source>
        <dbReference type="Proteomes" id="UP001378592"/>
    </source>
</evidence>
<protein>
    <recommendedName>
        <fullName evidence="4">Receptor-binding cancer antigen expressed on SiSo cells</fullName>
    </recommendedName>
</protein>
<feature type="compositionally biased region" description="Basic and acidic residues" evidence="1">
    <location>
        <begin position="178"/>
        <end position="206"/>
    </location>
</feature>
<name>A0AAN9Z628_9ORTH</name>
<sequence length="218" mass="25255">MAVTFVLNRLKALFFIVVDIFKRALCCFRRRRRNSGEPVPLTDVGIIPNKETHGLQEISSGDLQSWNSWDTTPSCVVTEHSPKDIIQQKIEMYRQKTTQVTTEEETEPQPDFFQDMTPRITKQPKIILKSDADGPSWSDTISTRLSADGVPLPGPELETWEDTPGWEDQTQDEWDPDTILKEKRQLERQRRLADQQRKKMEREKTRMGRPVTLGSRLS</sequence>
<evidence type="ECO:0008006" key="4">
    <source>
        <dbReference type="Google" id="ProtNLM"/>
    </source>
</evidence>
<proteinExistence type="predicted"/>
<keyword evidence="3" id="KW-1185">Reference proteome</keyword>
<dbReference type="EMBL" id="JAZDUA010000161">
    <property type="protein sequence ID" value="KAK7865951.1"/>
    <property type="molecule type" value="Genomic_DNA"/>
</dbReference>
<comment type="caution">
    <text evidence="2">The sequence shown here is derived from an EMBL/GenBank/DDBJ whole genome shotgun (WGS) entry which is preliminary data.</text>
</comment>
<organism evidence="2 3">
    <name type="scientific">Gryllus longicercus</name>
    <dbReference type="NCBI Taxonomy" id="2509291"/>
    <lineage>
        <taxon>Eukaryota</taxon>
        <taxon>Metazoa</taxon>
        <taxon>Ecdysozoa</taxon>
        <taxon>Arthropoda</taxon>
        <taxon>Hexapoda</taxon>
        <taxon>Insecta</taxon>
        <taxon>Pterygota</taxon>
        <taxon>Neoptera</taxon>
        <taxon>Polyneoptera</taxon>
        <taxon>Orthoptera</taxon>
        <taxon>Ensifera</taxon>
        <taxon>Gryllidea</taxon>
        <taxon>Grylloidea</taxon>
        <taxon>Gryllidae</taxon>
        <taxon>Gryllinae</taxon>
        <taxon>Gryllus</taxon>
    </lineage>
</organism>
<dbReference type="Proteomes" id="UP001378592">
    <property type="component" value="Unassembled WGS sequence"/>
</dbReference>
<feature type="compositionally biased region" description="Acidic residues" evidence="1">
    <location>
        <begin position="158"/>
        <end position="176"/>
    </location>
</feature>
<dbReference type="PANTHER" id="PTHR15208:SF2">
    <property type="entry name" value="RECEPTOR-BINDING CANCER ANTIGEN EXPRESSED ON SISO CELLS"/>
    <property type="match status" value="1"/>
</dbReference>
<accession>A0AAN9Z628</accession>
<dbReference type="InterPro" id="IPR017025">
    <property type="entry name" value="Cancer-assoc_antigen_RCAS1"/>
</dbReference>
<evidence type="ECO:0000313" key="2">
    <source>
        <dbReference type="EMBL" id="KAK7865951.1"/>
    </source>
</evidence>
<dbReference type="AlphaFoldDB" id="A0AAN9Z628"/>
<dbReference type="GO" id="GO:0030141">
    <property type="term" value="C:secretory granule"/>
    <property type="evidence" value="ECO:0007669"/>
    <property type="project" value="TreeGrafter"/>
</dbReference>
<gene>
    <name evidence="2" type="ORF">R5R35_005016</name>
</gene>